<proteinExistence type="predicted"/>
<reference evidence="1" key="2">
    <citation type="journal article" date="2015" name="Fish Shellfish Immunol.">
        <title>Early steps in the European eel (Anguilla anguilla)-Vibrio vulnificus interaction in the gills: Role of the RtxA13 toxin.</title>
        <authorList>
            <person name="Callol A."/>
            <person name="Pajuelo D."/>
            <person name="Ebbesson L."/>
            <person name="Teles M."/>
            <person name="MacKenzie S."/>
            <person name="Amaro C."/>
        </authorList>
    </citation>
    <scope>NUCLEOTIDE SEQUENCE</scope>
</reference>
<accession>A0A0E9SHK5</accession>
<evidence type="ECO:0000313" key="1">
    <source>
        <dbReference type="EMBL" id="JAH39993.1"/>
    </source>
</evidence>
<reference evidence="1" key="1">
    <citation type="submission" date="2014-11" db="EMBL/GenBank/DDBJ databases">
        <authorList>
            <person name="Amaro Gonzalez C."/>
        </authorList>
    </citation>
    <scope>NUCLEOTIDE SEQUENCE</scope>
</reference>
<organism evidence="1">
    <name type="scientific">Anguilla anguilla</name>
    <name type="common">European freshwater eel</name>
    <name type="synonym">Muraena anguilla</name>
    <dbReference type="NCBI Taxonomy" id="7936"/>
    <lineage>
        <taxon>Eukaryota</taxon>
        <taxon>Metazoa</taxon>
        <taxon>Chordata</taxon>
        <taxon>Craniata</taxon>
        <taxon>Vertebrata</taxon>
        <taxon>Euteleostomi</taxon>
        <taxon>Actinopterygii</taxon>
        <taxon>Neopterygii</taxon>
        <taxon>Teleostei</taxon>
        <taxon>Anguilliformes</taxon>
        <taxon>Anguillidae</taxon>
        <taxon>Anguilla</taxon>
    </lineage>
</organism>
<sequence length="58" mass="6663">MGTVKQAVQYTRHLQFHRQPPLTCPSLLFYLPSLTAPDNLGRYLSALCTDTVKVMRRK</sequence>
<dbReference type="AlphaFoldDB" id="A0A0E9SHK5"/>
<protein>
    <submittedName>
        <fullName evidence="1">Uncharacterized protein</fullName>
    </submittedName>
</protein>
<dbReference type="EMBL" id="GBXM01068584">
    <property type="protein sequence ID" value="JAH39993.1"/>
    <property type="molecule type" value="Transcribed_RNA"/>
</dbReference>
<name>A0A0E9SHK5_ANGAN</name>